<sequence length="93" mass="10384">MNNRNVVVVIRERYANRVSLFLIRNRNGFEEDIDGVLITSESGTLADVNRISCAITESVSLLPPAGNGCESSRRHQLPGVLSRQLFHFRVVSD</sequence>
<proteinExistence type="predicted"/>
<keyword evidence="2" id="KW-1185">Reference proteome</keyword>
<evidence type="ECO:0000313" key="2">
    <source>
        <dbReference type="Proteomes" id="UP001234178"/>
    </source>
</evidence>
<evidence type="ECO:0000313" key="1">
    <source>
        <dbReference type="EMBL" id="KAK4037031.1"/>
    </source>
</evidence>
<comment type="caution">
    <text evidence="1">The sequence shown here is derived from an EMBL/GenBank/DDBJ whole genome shotgun (WGS) entry which is preliminary data.</text>
</comment>
<dbReference type="Proteomes" id="UP001234178">
    <property type="component" value="Unassembled WGS sequence"/>
</dbReference>
<protein>
    <submittedName>
        <fullName evidence="1">Uncharacterized protein</fullName>
    </submittedName>
</protein>
<name>A0ABR0B5R7_9CRUS</name>
<gene>
    <name evidence="1" type="ORF">OUZ56_029075</name>
</gene>
<organism evidence="1 2">
    <name type="scientific">Daphnia magna</name>
    <dbReference type="NCBI Taxonomy" id="35525"/>
    <lineage>
        <taxon>Eukaryota</taxon>
        <taxon>Metazoa</taxon>
        <taxon>Ecdysozoa</taxon>
        <taxon>Arthropoda</taxon>
        <taxon>Crustacea</taxon>
        <taxon>Branchiopoda</taxon>
        <taxon>Diplostraca</taxon>
        <taxon>Cladocera</taxon>
        <taxon>Anomopoda</taxon>
        <taxon>Daphniidae</taxon>
        <taxon>Daphnia</taxon>
    </lineage>
</organism>
<reference evidence="1 2" key="1">
    <citation type="journal article" date="2023" name="Nucleic Acids Res.">
        <title>The hologenome of Daphnia magna reveals possible DNA methylation and microbiome-mediated evolution of the host genome.</title>
        <authorList>
            <person name="Chaturvedi A."/>
            <person name="Li X."/>
            <person name="Dhandapani V."/>
            <person name="Marshall H."/>
            <person name="Kissane S."/>
            <person name="Cuenca-Cambronero M."/>
            <person name="Asole G."/>
            <person name="Calvet F."/>
            <person name="Ruiz-Romero M."/>
            <person name="Marangio P."/>
            <person name="Guigo R."/>
            <person name="Rago D."/>
            <person name="Mirbahai L."/>
            <person name="Eastwood N."/>
            <person name="Colbourne J.K."/>
            <person name="Zhou J."/>
            <person name="Mallon E."/>
            <person name="Orsini L."/>
        </authorList>
    </citation>
    <scope>NUCLEOTIDE SEQUENCE [LARGE SCALE GENOMIC DNA]</scope>
    <source>
        <strain evidence="1">LRV0_1</strain>
    </source>
</reference>
<accession>A0ABR0B5R7</accession>
<dbReference type="EMBL" id="JAOYFB010000040">
    <property type="protein sequence ID" value="KAK4037031.1"/>
    <property type="molecule type" value="Genomic_DNA"/>
</dbReference>